<keyword evidence="12" id="KW-1185">Reference proteome</keyword>
<evidence type="ECO:0000256" key="10">
    <source>
        <dbReference type="SAM" id="Phobius"/>
    </source>
</evidence>
<evidence type="ECO:0000313" key="12">
    <source>
        <dbReference type="Proteomes" id="UP000199514"/>
    </source>
</evidence>
<dbReference type="PANTHER" id="PTHR13285">
    <property type="entry name" value="ACYLTRANSFERASE"/>
    <property type="match status" value="1"/>
</dbReference>
<protein>
    <submittedName>
        <fullName evidence="11">D-alanyl-lipoteichoic acid acyltransferase DltB, MBOAT superfamily</fullName>
    </submittedName>
</protein>
<dbReference type="PANTHER" id="PTHR13285:SF23">
    <property type="entry name" value="TEICHOIC ACID D-ALANYLTRANSFERASE"/>
    <property type="match status" value="1"/>
</dbReference>
<name>A0A1I1MYH3_9BACT</name>
<sequence length="503" mass="58491">MFSFFSYSENNPLIFTNAQFWLFFGLVLLFFQFSYTQKTLRNIFLLLFSLFFYYKSSGFFVSLLLFTTGWDYLMGKLIYKEQKDSLRKLYVALCVIVNLTILGYFKYTYFLADIINSLSGSELHPVNIVSLAANQWFGQQFDIHKIFLPVGVSFYTFQSISYCVDIYRKEIYPVDNILDYAFFVSFFPQLVAGPIVRASDFIPQIYRRFELSQYEFGHAVWLILVGLTKKILISDYISINFVDRVFDSPLVYSGLENLLAVYGYTIQIYCDFSGYTDIAIGVALLMGFRLNRNFDSPYQSANITEFWRRWHISLSSWLRDYLYIPLGGNRHGKARAYLNQLITMLLGGLWHGAHLRFIIWGALHGMALAAHKFYTDIFKIDRKKPVTTLQRLAGGFITLHFVAFCWIFFRAADMEIVGQVLSQIAFSFKPELAGQIFSSYKVVLLMILVTFLIHWIPRSSKDKLIHYFVITPMPLKAVVAALVVLVLYQVKTAELQPFIYFQF</sequence>
<feature type="transmembrane region" description="Helical" evidence="10">
    <location>
        <begin position="392"/>
        <end position="412"/>
    </location>
</feature>
<dbReference type="OrthoDB" id="9805788at2"/>
<dbReference type="InterPro" id="IPR051085">
    <property type="entry name" value="MB_O-acyltransferase"/>
</dbReference>
<evidence type="ECO:0000256" key="5">
    <source>
        <dbReference type="ARBA" id="ARBA00022692"/>
    </source>
</evidence>
<organism evidence="11 12">
    <name type="scientific">Flexibacter flexilis DSM 6793</name>
    <dbReference type="NCBI Taxonomy" id="927664"/>
    <lineage>
        <taxon>Bacteria</taxon>
        <taxon>Pseudomonadati</taxon>
        <taxon>Bacteroidota</taxon>
        <taxon>Cytophagia</taxon>
        <taxon>Cytophagales</taxon>
        <taxon>Flexibacteraceae</taxon>
        <taxon>Flexibacter</taxon>
    </lineage>
</organism>
<dbReference type="AlphaFoldDB" id="A0A1I1MYH3"/>
<evidence type="ECO:0000256" key="2">
    <source>
        <dbReference type="ARBA" id="ARBA00010323"/>
    </source>
</evidence>
<keyword evidence="4 9" id="KW-0808">Transferase</keyword>
<evidence type="ECO:0000256" key="4">
    <source>
        <dbReference type="ARBA" id="ARBA00022679"/>
    </source>
</evidence>
<evidence type="ECO:0000256" key="9">
    <source>
        <dbReference type="PIRNR" id="PIRNR016636"/>
    </source>
</evidence>
<feature type="transmembrane region" description="Helical" evidence="10">
    <location>
        <begin position="432"/>
        <end position="453"/>
    </location>
</feature>
<keyword evidence="3 9" id="KW-1003">Cell membrane</keyword>
<dbReference type="InterPro" id="IPR024194">
    <property type="entry name" value="Ac/AlaTfrase_AlgI/DltB"/>
</dbReference>
<dbReference type="GO" id="GO:0016746">
    <property type="term" value="F:acyltransferase activity"/>
    <property type="evidence" value="ECO:0007669"/>
    <property type="project" value="UniProtKB-KW"/>
</dbReference>
<dbReference type="InterPro" id="IPR004299">
    <property type="entry name" value="MBOAT_fam"/>
</dbReference>
<evidence type="ECO:0000256" key="8">
    <source>
        <dbReference type="ARBA" id="ARBA00023315"/>
    </source>
</evidence>
<dbReference type="Pfam" id="PF03062">
    <property type="entry name" value="MBOAT"/>
    <property type="match status" value="1"/>
</dbReference>
<comment type="similarity">
    <text evidence="2 9">Belongs to the membrane-bound acyltransferase family.</text>
</comment>
<dbReference type="PIRSF" id="PIRSF016636">
    <property type="entry name" value="AlgI_DltB"/>
    <property type="match status" value="1"/>
</dbReference>
<keyword evidence="5 10" id="KW-0812">Transmembrane</keyword>
<dbReference type="GO" id="GO:0042121">
    <property type="term" value="P:alginic acid biosynthetic process"/>
    <property type="evidence" value="ECO:0007669"/>
    <property type="project" value="InterPro"/>
</dbReference>
<dbReference type="GO" id="GO:0005886">
    <property type="term" value="C:plasma membrane"/>
    <property type="evidence" value="ECO:0007669"/>
    <property type="project" value="UniProtKB-SubCell"/>
</dbReference>
<evidence type="ECO:0000256" key="6">
    <source>
        <dbReference type="ARBA" id="ARBA00022989"/>
    </source>
</evidence>
<proteinExistence type="inferred from homology"/>
<dbReference type="STRING" id="927664.SAMN05421780_11152"/>
<keyword evidence="8 9" id="KW-0012">Acyltransferase</keyword>
<dbReference type="PIRSF" id="PIRSF500217">
    <property type="entry name" value="AlgI"/>
    <property type="match status" value="1"/>
</dbReference>
<feature type="transmembrane region" description="Helical" evidence="10">
    <location>
        <begin position="465"/>
        <end position="488"/>
    </location>
</feature>
<comment type="subcellular location">
    <subcellularLocation>
        <location evidence="1">Cell membrane</location>
        <topology evidence="1">Multi-pass membrane protein</topology>
    </subcellularLocation>
</comment>
<evidence type="ECO:0000256" key="7">
    <source>
        <dbReference type="ARBA" id="ARBA00023136"/>
    </source>
</evidence>
<feature type="transmembrane region" description="Helical" evidence="10">
    <location>
        <begin position="43"/>
        <end position="69"/>
    </location>
</feature>
<gene>
    <name evidence="11" type="ORF">SAMN05421780_11152</name>
</gene>
<evidence type="ECO:0000256" key="3">
    <source>
        <dbReference type="ARBA" id="ARBA00022475"/>
    </source>
</evidence>
<evidence type="ECO:0000313" key="11">
    <source>
        <dbReference type="EMBL" id="SFC87613.1"/>
    </source>
</evidence>
<dbReference type="Proteomes" id="UP000199514">
    <property type="component" value="Unassembled WGS sequence"/>
</dbReference>
<feature type="transmembrane region" description="Helical" evidence="10">
    <location>
        <begin position="89"/>
        <end position="107"/>
    </location>
</feature>
<dbReference type="EMBL" id="FOLE01000011">
    <property type="protein sequence ID" value="SFC87613.1"/>
    <property type="molecule type" value="Genomic_DNA"/>
</dbReference>
<evidence type="ECO:0000256" key="1">
    <source>
        <dbReference type="ARBA" id="ARBA00004651"/>
    </source>
</evidence>
<reference evidence="11 12" key="1">
    <citation type="submission" date="2016-10" db="EMBL/GenBank/DDBJ databases">
        <authorList>
            <person name="de Groot N.N."/>
        </authorList>
    </citation>
    <scope>NUCLEOTIDE SEQUENCE [LARGE SCALE GENOMIC DNA]</scope>
    <source>
        <strain evidence="11 12">DSM 6793</strain>
    </source>
</reference>
<accession>A0A1I1MYH3</accession>
<dbReference type="InterPro" id="IPR028362">
    <property type="entry name" value="AlgI"/>
</dbReference>
<keyword evidence="6 10" id="KW-1133">Transmembrane helix</keyword>
<keyword evidence="7 9" id="KW-0472">Membrane</keyword>
<feature type="transmembrane region" description="Helical" evidence="10">
    <location>
        <begin position="12"/>
        <end position="31"/>
    </location>
</feature>